<keyword evidence="3" id="KW-1185">Reference proteome</keyword>
<feature type="region of interest" description="Disordered" evidence="1">
    <location>
        <begin position="1"/>
        <end position="20"/>
    </location>
</feature>
<reference evidence="2" key="1">
    <citation type="submission" date="2020-05" db="EMBL/GenBank/DDBJ databases">
        <title>WGS assembly of Panicum virgatum.</title>
        <authorList>
            <person name="Lovell J.T."/>
            <person name="Jenkins J."/>
            <person name="Shu S."/>
            <person name="Juenger T.E."/>
            <person name="Schmutz J."/>
        </authorList>
    </citation>
    <scope>NUCLEOTIDE SEQUENCE</scope>
    <source>
        <strain evidence="2">AP13</strain>
    </source>
</reference>
<proteinExistence type="predicted"/>
<organism evidence="2 3">
    <name type="scientific">Panicum virgatum</name>
    <name type="common">Blackwell switchgrass</name>
    <dbReference type="NCBI Taxonomy" id="38727"/>
    <lineage>
        <taxon>Eukaryota</taxon>
        <taxon>Viridiplantae</taxon>
        <taxon>Streptophyta</taxon>
        <taxon>Embryophyta</taxon>
        <taxon>Tracheophyta</taxon>
        <taxon>Spermatophyta</taxon>
        <taxon>Magnoliopsida</taxon>
        <taxon>Liliopsida</taxon>
        <taxon>Poales</taxon>
        <taxon>Poaceae</taxon>
        <taxon>PACMAD clade</taxon>
        <taxon>Panicoideae</taxon>
        <taxon>Panicodae</taxon>
        <taxon>Paniceae</taxon>
        <taxon>Panicinae</taxon>
        <taxon>Panicum</taxon>
        <taxon>Panicum sect. Hiantes</taxon>
    </lineage>
</organism>
<gene>
    <name evidence="2" type="ORF">PVAP13_1KG111905</name>
</gene>
<dbReference type="Proteomes" id="UP000823388">
    <property type="component" value="Chromosome 1K"/>
</dbReference>
<evidence type="ECO:0000313" key="2">
    <source>
        <dbReference type="EMBL" id="KAG2661920.1"/>
    </source>
</evidence>
<evidence type="ECO:0000256" key="1">
    <source>
        <dbReference type="SAM" id="MobiDB-lite"/>
    </source>
</evidence>
<dbReference type="AlphaFoldDB" id="A0A8T0XPT9"/>
<name>A0A8T0XPT9_PANVG</name>
<sequence>MPLPRPTSPSSSAAAQRGRPLQQSCAARGLRHGGARLLAPPQLPGSVVEFFRNSYQICDISCCIFCCH</sequence>
<evidence type="ECO:0000313" key="3">
    <source>
        <dbReference type="Proteomes" id="UP000823388"/>
    </source>
</evidence>
<dbReference type="EMBL" id="CM029037">
    <property type="protein sequence ID" value="KAG2661920.1"/>
    <property type="molecule type" value="Genomic_DNA"/>
</dbReference>
<protein>
    <submittedName>
        <fullName evidence="2">Uncharacterized protein</fullName>
    </submittedName>
</protein>
<comment type="caution">
    <text evidence="2">The sequence shown here is derived from an EMBL/GenBank/DDBJ whole genome shotgun (WGS) entry which is preliminary data.</text>
</comment>
<accession>A0A8T0XPT9</accession>